<evidence type="ECO:0000313" key="2">
    <source>
        <dbReference type="EMBL" id="CAE2305646.1"/>
    </source>
</evidence>
<organism evidence="2">
    <name type="scientific">Guillardia theta</name>
    <name type="common">Cryptophyte</name>
    <name type="synonym">Cryptomonas phi</name>
    <dbReference type="NCBI Taxonomy" id="55529"/>
    <lineage>
        <taxon>Eukaryota</taxon>
        <taxon>Cryptophyceae</taxon>
        <taxon>Pyrenomonadales</taxon>
        <taxon>Geminigeraceae</taxon>
        <taxon>Guillardia</taxon>
    </lineage>
</organism>
<accession>A0A7S4NT35</accession>
<feature type="compositionally biased region" description="Acidic residues" evidence="1">
    <location>
        <begin position="87"/>
        <end position="97"/>
    </location>
</feature>
<reference evidence="2" key="1">
    <citation type="submission" date="2021-01" db="EMBL/GenBank/DDBJ databases">
        <authorList>
            <person name="Corre E."/>
            <person name="Pelletier E."/>
            <person name="Niang G."/>
            <person name="Scheremetjew M."/>
            <person name="Finn R."/>
            <person name="Kale V."/>
            <person name="Holt S."/>
            <person name="Cochrane G."/>
            <person name="Meng A."/>
            <person name="Brown T."/>
            <person name="Cohen L."/>
        </authorList>
    </citation>
    <scope>NUCLEOTIDE SEQUENCE</scope>
    <source>
        <strain evidence="2">CCMP 2712</strain>
    </source>
</reference>
<name>A0A7S4NT35_GUITH</name>
<protein>
    <submittedName>
        <fullName evidence="2">Uncharacterized protein</fullName>
    </submittedName>
</protein>
<gene>
    <name evidence="2" type="ORF">GTHE00462_LOCUS18441</name>
</gene>
<dbReference type="EMBL" id="HBKN01023519">
    <property type="protein sequence ID" value="CAE2305646.1"/>
    <property type="molecule type" value="Transcribed_RNA"/>
</dbReference>
<feature type="region of interest" description="Disordered" evidence="1">
    <location>
        <begin position="86"/>
        <end position="114"/>
    </location>
</feature>
<sequence>MKTCKLLVKLPFRYQWPQDQLKSTFVRSVSLSPRLPLTLVPLSPPPSHPQGDYPWWSCCMCAAEMGWGGWEERACQHCRLKVTGEDATMEEEQEQEQEQVTRTTTRGQARQEAHGLYQSHEIVNV</sequence>
<dbReference type="AlphaFoldDB" id="A0A7S4NT35"/>
<proteinExistence type="predicted"/>
<evidence type="ECO:0000256" key="1">
    <source>
        <dbReference type="SAM" id="MobiDB-lite"/>
    </source>
</evidence>